<accession>A0A1G7ZSR9</accession>
<dbReference type="EMBL" id="FNCJ01000007">
    <property type="protein sequence ID" value="SDH11724.1"/>
    <property type="molecule type" value="Genomic_DNA"/>
</dbReference>
<evidence type="ECO:0000313" key="3">
    <source>
        <dbReference type="Proteomes" id="UP000199706"/>
    </source>
</evidence>
<dbReference type="RefSeq" id="WP_090685804.1">
    <property type="nucleotide sequence ID" value="NZ_FNCJ01000007.1"/>
</dbReference>
<dbReference type="InterPro" id="IPR025319">
    <property type="entry name" value="DUF4224"/>
</dbReference>
<proteinExistence type="predicted"/>
<dbReference type="AlphaFoldDB" id="A0A1G7ZSR9"/>
<dbReference type="Proteomes" id="UP000199706">
    <property type="component" value="Unassembled WGS sequence"/>
</dbReference>
<gene>
    <name evidence="2" type="ORF">SAMN05216466_107159</name>
</gene>
<name>A0A1G7ZSR9_9BURK</name>
<feature type="domain" description="DUF4224" evidence="1">
    <location>
        <begin position="5"/>
        <end position="49"/>
    </location>
</feature>
<protein>
    <recommendedName>
        <fullName evidence="1">DUF4224 domain-containing protein</fullName>
    </recommendedName>
</protein>
<evidence type="ECO:0000313" key="2">
    <source>
        <dbReference type="EMBL" id="SDH11724.1"/>
    </source>
</evidence>
<dbReference type="OrthoDB" id="8759646at2"/>
<reference evidence="2 3" key="1">
    <citation type="submission" date="2016-10" db="EMBL/GenBank/DDBJ databases">
        <authorList>
            <person name="de Groot N.N."/>
        </authorList>
    </citation>
    <scope>NUCLEOTIDE SEQUENCE [LARGE SCALE GENOMIC DNA]</scope>
    <source>
        <strain evidence="2 3">LMG 2247</strain>
    </source>
</reference>
<sequence length="70" mass="7958">MDSMFLTENELAELTGKRRHNAQVKVLRGMGVEHKIRPDGSIVVLRAHAERILGERAPKSKIKAWEPAFH</sequence>
<dbReference type="Pfam" id="PF13986">
    <property type="entry name" value="DUF4224"/>
    <property type="match status" value="1"/>
</dbReference>
<organism evidence="2 3">
    <name type="scientific">Paraburkholderia phenazinium</name>
    <dbReference type="NCBI Taxonomy" id="60549"/>
    <lineage>
        <taxon>Bacteria</taxon>
        <taxon>Pseudomonadati</taxon>
        <taxon>Pseudomonadota</taxon>
        <taxon>Betaproteobacteria</taxon>
        <taxon>Burkholderiales</taxon>
        <taxon>Burkholderiaceae</taxon>
        <taxon>Paraburkholderia</taxon>
    </lineage>
</organism>
<evidence type="ECO:0000259" key="1">
    <source>
        <dbReference type="Pfam" id="PF13986"/>
    </source>
</evidence>